<keyword evidence="2" id="KW-0067">ATP-binding</keyword>
<evidence type="ECO:0000256" key="2">
    <source>
        <dbReference type="ARBA" id="ARBA00022840"/>
    </source>
</evidence>
<dbReference type="PANTHER" id="PTHR30455:SF2">
    <property type="entry name" value="TRANSCRIPTIONAL REPRESSOR NRDR"/>
    <property type="match status" value="1"/>
</dbReference>
<dbReference type="InterPro" id="IPR005144">
    <property type="entry name" value="ATP-cone_dom"/>
</dbReference>
<feature type="domain" description="ATP-cone" evidence="4">
    <location>
        <begin position="1"/>
        <end position="89"/>
    </location>
</feature>
<sequence length="136" mass="15757">VVKRDGRREEFNRDKLWSSMKNACAKRPLPIGSIEKGIDEIETYLASAGRAEMSSRIIGELVMERLRNLDRVAYIRFASVYRDFRDIESFREEVDALLQPKKEEASSQLSFLKDDELTPVGRRKRGRKPKKPTAQI</sequence>
<dbReference type="AlphaFoldDB" id="A0A382D389"/>
<proteinExistence type="inferred from homology"/>
<feature type="region of interest" description="Disordered" evidence="3">
    <location>
        <begin position="109"/>
        <end position="136"/>
    </location>
</feature>
<protein>
    <recommendedName>
        <fullName evidence="4">ATP-cone domain-containing protein</fullName>
    </recommendedName>
</protein>
<organism evidence="5">
    <name type="scientific">marine metagenome</name>
    <dbReference type="NCBI Taxonomy" id="408172"/>
    <lineage>
        <taxon>unclassified sequences</taxon>
        <taxon>metagenomes</taxon>
        <taxon>ecological metagenomes</taxon>
    </lineage>
</organism>
<dbReference type="GO" id="GO:0008270">
    <property type="term" value="F:zinc ion binding"/>
    <property type="evidence" value="ECO:0007669"/>
    <property type="project" value="InterPro"/>
</dbReference>
<keyword evidence="1" id="KW-0547">Nucleotide-binding</keyword>
<feature type="non-terminal residue" evidence="5">
    <location>
        <position position="1"/>
    </location>
</feature>
<dbReference type="PANTHER" id="PTHR30455">
    <property type="entry name" value="TRANSCRIPTIONAL REPRESSOR NRDR"/>
    <property type="match status" value="1"/>
</dbReference>
<accession>A0A382D389</accession>
<reference evidence="5" key="1">
    <citation type="submission" date="2018-05" db="EMBL/GenBank/DDBJ databases">
        <authorList>
            <person name="Lanie J.A."/>
            <person name="Ng W.-L."/>
            <person name="Kazmierczak K.M."/>
            <person name="Andrzejewski T.M."/>
            <person name="Davidsen T.M."/>
            <person name="Wayne K.J."/>
            <person name="Tettelin H."/>
            <person name="Glass J.I."/>
            <person name="Rusch D."/>
            <person name="Podicherti R."/>
            <person name="Tsui H.-C.T."/>
            <person name="Winkler M.E."/>
        </authorList>
    </citation>
    <scope>NUCLEOTIDE SEQUENCE</scope>
</reference>
<dbReference type="GO" id="GO:0045892">
    <property type="term" value="P:negative regulation of DNA-templated transcription"/>
    <property type="evidence" value="ECO:0007669"/>
    <property type="project" value="InterPro"/>
</dbReference>
<dbReference type="HAMAP" id="MF_00440">
    <property type="entry name" value="NrdR"/>
    <property type="match status" value="1"/>
</dbReference>
<evidence type="ECO:0000256" key="1">
    <source>
        <dbReference type="ARBA" id="ARBA00022741"/>
    </source>
</evidence>
<feature type="compositionally biased region" description="Basic residues" evidence="3">
    <location>
        <begin position="121"/>
        <end position="136"/>
    </location>
</feature>
<dbReference type="Pfam" id="PF03477">
    <property type="entry name" value="ATP-cone"/>
    <property type="match status" value="1"/>
</dbReference>
<evidence type="ECO:0000313" key="5">
    <source>
        <dbReference type="EMBL" id="SVB32918.1"/>
    </source>
</evidence>
<dbReference type="InterPro" id="IPR003796">
    <property type="entry name" value="RNR_NrdR-like"/>
</dbReference>
<evidence type="ECO:0000256" key="3">
    <source>
        <dbReference type="SAM" id="MobiDB-lite"/>
    </source>
</evidence>
<gene>
    <name evidence="5" type="ORF">METZ01_LOCUS185772</name>
</gene>
<evidence type="ECO:0000259" key="4">
    <source>
        <dbReference type="PROSITE" id="PS51161"/>
    </source>
</evidence>
<name>A0A382D389_9ZZZZ</name>
<dbReference type="PROSITE" id="PS51161">
    <property type="entry name" value="ATP_CONE"/>
    <property type="match status" value="1"/>
</dbReference>
<dbReference type="GO" id="GO:0005524">
    <property type="term" value="F:ATP binding"/>
    <property type="evidence" value="ECO:0007669"/>
    <property type="project" value="UniProtKB-KW"/>
</dbReference>
<dbReference type="EMBL" id="UINC01037435">
    <property type="protein sequence ID" value="SVB32918.1"/>
    <property type="molecule type" value="Genomic_DNA"/>
</dbReference>